<dbReference type="EMBL" id="FNAK01000001">
    <property type="protein sequence ID" value="SDD33511.1"/>
    <property type="molecule type" value="Genomic_DNA"/>
</dbReference>
<dbReference type="SUPFAM" id="SSF53850">
    <property type="entry name" value="Periplasmic binding protein-like II"/>
    <property type="match status" value="1"/>
</dbReference>
<dbReference type="RefSeq" id="WP_068308543.1">
    <property type="nucleotide sequence ID" value="NZ_FNAK01000001.1"/>
</dbReference>
<dbReference type="Gene3D" id="3.40.190.10">
    <property type="entry name" value="Periplasmic binding protein-like II"/>
    <property type="match status" value="2"/>
</dbReference>
<evidence type="ECO:0000313" key="2">
    <source>
        <dbReference type="EMBL" id="SDD33511.1"/>
    </source>
</evidence>
<gene>
    <name evidence="2" type="ORF">SAMN04488071_0388</name>
</gene>
<organism evidence="2 3">
    <name type="scientific">Kordiimonas lacus</name>
    <dbReference type="NCBI Taxonomy" id="637679"/>
    <lineage>
        <taxon>Bacteria</taxon>
        <taxon>Pseudomonadati</taxon>
        <taxon>Pseudomonadota</taxon>
        <taxon>Alphaproteobacteria</taxon>
        <taxon>Kordiimonadales</taxon>
        <taxon>Kordiimonadaceae</taxon>
        <taxon>Kordiimonas</taxon>
    </lineage>
</organism>
<reference evidence="2 3" key="1">
    <citation type="submission" date="2016-10" db="EMBL/GenBank/DDBJ databases">
        <authorList>
            <person name="de Groot N.N."/>
        </authorList>
    </citation>
    <scope>NUCLEOTIDE SEQUENCE [LARGE SCALE GENOMIC DNA]</scope>
    <source>
        <strain evidence="2 3">CGMCC 1.9109</strain>
    </source>
</reference>
<keyword evidence="3" id="KW-1185">Reference proteome</keyword>
<keyword evidence="1" id="KW-0732">Signal</keyword>
<accession>A0A1G6TWU8</accession>
<dbReference type="AlphaFoldDB" id="A0A1G6TWU8"/>
<protein>
    <recommendedName>
        <fullName evidence="4">ABC-type amino acid transport substrate-binding protein</fullName>
    </recommendedName>
</protein>
<sequence>MGRFTIILGFLVALADTLGAAHADTPVTVVVQEMPGLIEPDKQLPYNRLLDALLEDSPVATSVEILPGYRGPRQWLRFEHQCVFGGVSAPGHQRPRDTAISKTDWSTLHISTPFNILKVHALTRDGDEPAHSLADLKGQTIAVDQVLFFDLRFHSDVLKASDFVKVDTAQEALSLLEQSRVGHVFAYDNDVALMQEKSAARFAYDPALTLLELEESMMCWSGGDVADLISHINIRLDDMERTGALKELLPSLR</sequence>
<feature type="signal peptide" evidence="1">
    <location>
        <begin position="1"/>
        <end position="23"/>
    </location>
</feature>
<dbReference type="OrthoDB" id="5749006at2"/>
<dbReference type="Proteomes" id="UP000183685">
    <property type="component" value="Unassembled WGS sequence"/>
</dbReference>
<evidence type="ECO:0008006" key="4">
    <source>
        <dbReference type="Google" id="ProtNLM"/>
    </source>
</evidence>
<name>A0A1G6TWU8_9PROT</name>
<feature type="chain" id="PRO_5010332337" description="ABC-type amino acid transport substrate-binding protein" evidence="1">
    <location>
        <begin position="24"/>
        <end position="253"/>
    </location>
</feature>
<dbReference type="STRING" id="637679.GCA_001550055_00501"/>
<evidence type="ECO:0000313" key="3">
    <source>
        <dbReference type="Proteomes" id="UP000183685"/>
    </source>
</evidence>
<evidence type="ECO:0000256" key="1">
    <source>
        <dbReference type="SAM" id="SignalP"/>
    </source>
</evidence>
<proteinExistence type="predicted"/>